<dbReference type="Pfam" id="PF00425">
    <property type="entry name" value="Chorismate_bind"/>
    <property type="match status" value="1"/>
</dbReference>
<dbReference type="Gene3D" id="3.60.120.10">
    <property type="entry name" value="Anthranilate synthase"/>
    <property type="match status" value="1"/>
</dbReference>
<reference evidence="5 6" key="1">
    <citation type="submission" date="2019-09" db="EMBL/GenBank/DDBJ databases">
        <title>Nitrincola iocasae sp. nov., a bacterium isolated from the sediment collected at a cold seep field in South China Sea.</title>
        <authorList>
            <person name="Zhang H."/>
            <person name="Wang H."/>
            <person name="Li C."/>
        </authorList>
    </citation>
    <scope>NUCLEOTIDE SEQUENCE [LARGE SCALE GENOMIC DNA]</scope>
    <source>
        <strain evidence="5 6">KXZD1103</strain>
    </source>
</reference>
<gene>
    <name evidence="5" type="primary">pabB</name>
    <name evidence="5" type="ORF">F5I99_10835</name>
</gene>
<dbReference type="PANTHER" id="PTHR11236:SF50">
    <property type="entry name" value="AMINODEOXYCHORISMATE SYNTHASE COMPONENT 1"/>
    <property type="match status" value="1"/>
</dbReference>
<dbReference type="InterPro" id="IPR006805">
    <property type="entry name" value="Anth_synth_I_N"/>
</dbReference>
<evidence type="ECO:0000313" key="6">
    <source>
        <dbReference type="Proteomes" id="UP000325606"/>
    </source>
</evidence>
<dbReference type="Proteomes" id="UP000325606">
    <property type="component" value="Chromosome"/>
</dbReference>
<protein>
    <recommendedName>
        <fullName evidence="1">aminodeoxychorismate synthase</fullName>
        <ecNumber evidence="1">2.6.1.85</ecNumber>
    </recommendedName>
</protein>
<dbReference type="GO" id="GO:0009396">
    <property type="term" value="P:folic acid-containing compound biosynthetic process"/>
    <property type="evidence" value="ECO:0007669"/>
    <property type="project" value="InterPro"/>
</dbReference>
<dbReference type="NCBIfam" id="TIGR00553">
    <property type="entry name" value="pabB"/>
    <property type="match status" value="1"/>
</dbReference>
<dbReference type="PANTHER" id="PTHR11236">
    <property type="entry name" value="AMINOBENZOATE/ANTHRANILATE SYNTHASE"/>
    <property type="match status" value="1"/>
</dbReference>
<dbReference type="InterPro" id="IPR005802">
    <property type="entry name" value="ADC_synth_comp_1"/>
</dbReference>
<keyword evidence="2 5" id="KW-0808">Transferase</keyword>
<dbReference type="EMBL" id="CP044222">
    <property type="protein sequence ID" value="QEW06965.1"/>
    <property type="molecule type" value="Genomic_DNA"/>
</dbReference>
<dbReference type="PRINTS" id="PR00095">
    <property type="entry name" value="ANTSNTHASEI"/>
</dbReference>
<dbReference type="SUPFAM" id="SSF56322">
    <property type="entry name" value="ADC synthase"/>
    <property type="match status" value="1"/>
</dbReference>
<dbReference type="InterPro" id="IPR019999">
    <property type="entry name" value="Anth_synth_I-like"/>
</dbReference>
<dbReference type="GO" id="GO:0046820">
    <property type="term" value="F:4-amino-4-deoxychorismate synthase activity"/>
    <property type="evidence" value="ECO:0007669"/>
    <property type="project" value="UniProtKB-EC"/>
</dbReference>
<evidence type="ECO:0000256" key="1">
    <source>
        <dbReference type="ARBA" id="ARBA00013139"/>
    </source>
</evidence>
<evidence type="ECO:0000259" key="4">
    <source>
        <dbReference type="Pfam" id="PF04715"/>
    </source>
</evidence>
<dbReference type="InterPro" id="IPR015890">
    <property type="entry name" value="Chorismate_C"/>
</dbReference>
<evidence type="ECO:0000259" key="3">
    <source>
        <dbReference type="Pfam" id="PF00425"/>
    </source>
</evidence>
<keyword evidence="5" id="KW-0032">Aminotransferase</keyword>
<feature type="domain" description="Chorismate-utilising enzyme C-terminal" evidence="3">
    <location>
        <begin position="193"/>
        <end position="447"/>
    </location>
</feature>
<proteinExistence type="predicted"/>
<organism evidence="5 6">
    <name type="scientific">Nitrincola iocasae</name>
    <dbReference type="NCBI Taxonomy" id="2614693"/>
    <lineage>
        <taxon>Bacteria</taxon>
        <taxon>Pseudomonadati</taxon>
        <taxon>Pseudomonadota</taxon>
        <taxon>Gammaproteobacteria</taxon>
        <taxon>Oceanospirillales</taxon>
        <taxon>Oceanospirillaceae</taxon>
        <taxon>Nitrincola</taxon>
    </lineage>
</organism>
<name>A0A5J6LEE8_9GAMM</name>
<dbReference type="GO" id="GO:0000162">
    <property type="term" value="P:L-tryptophan biosynthetic process"/>
    <property type="evidence" value="ECO:0007669"/>
    <property type="project" value="TreeGrafter"/>
</dbReference>
<dbReference type="KEGG" id="nik:F5I99_10835"/>
<evidence type="ECO:0000256" key="2">
    <source>
        <dbReference type="ARBA" id="ARBA00022679"/>
    </source>
</evidence>
<dbReference type="RefSeq" id="WP_151055918.1">
    <property type="nucleotide sequence ID" value="NZ_CP044222.1"/>
</dbReference>
<keyword evidence="6" id="KW-1185">Reference proteome</keyword>
<dbReference type="EC" id="2.6.1.85" evidence="1"/>
<evidence type="ECO:0000313" key="5">
    <source>
        <dbReference type="EMBL" id="QEW06965.1"/>
    </source>
</evidence>
<dbReference type="Pfam" id="PF04715">
    <property type="entry name" value="Anth_synt_I_N"/>
    <property type="match status" value="1"/>
</dbReference>
<feature type="domain" description="Anthranilate synthase component I N-terminal" evidence="4">
    <location>
        <begin position="14"/>
        <end position="146"/>
    </location>
</feature>
<dbReference type="InterPro" id="IPR005801">
    <property type="entry name" value="ADC_synthase"/>
</dbReference>
<accession>A0A5J6LEE8</accession>
<dbReference type="AlphaFoldDB" id="A0A5J6LEE8"/>
<sequence length="461" mass="50964">MISHYPLPYPLKASQVFEQLRSLGQTVILDSCHPDSRYGRFDLITAAPSKTLQLTTQGLEIREGESSWQPSTEEAFSLLKHWVAELGDLKDQPAPFNGGLIGYFSYDLNRHLELLPSEAVADIDLPHMVIGLYLQAVIIDHQQGKSWLMVHNLADEAITEAFLSRLATDAPSIIKADTVPFCLVEPFSSNMNAADYRHALERIHAYIQAGDCYQINLAQRFSAACQGDPWQAWKSLRQVAPTPFAAYLDLDQGALLSLSPERFLSCDNTGQVETRPIKGTRPRGANSDEDARLAAELINSDKDRAENVMIVDLLRNDLSKVCQPGSVDVPELFALESYPNVHHLVSSVTGQLEDGFTPLDLLRECFPGGSITGAPKIRAMEIIEELEPHRRSAYCGSIAYISACGRMDSSITIRTLVCSANQIHCWAGGGIVADSNIDAEYAETFSKVNNLLKTLEKTHKY</sequence>